<feature type="compositionally biased region" description="Basic and acidic residues" evidence="1">
    <location>
        <begin position="428"/>
        <end position="444"/>
    </location>
</feature>
<feature type="compositionally biased region" description="Gly residues" evidence="1">
    <location>
        <begin position="605"/>
        <end position="618"/>
    </location>
</feature>
<feature type="region of interest" description="Disordered" evidence="1">
    <location>
        <begin position="416"/>
        <end position="486"/>
    </location>
</feature>
<dbReference type="GO" id="GO:0000964">
    <property type="term" value="P:mitochondrial RNA 5'-end processing"/>
    <property type="evidence" value="ECO:0007669"/>
    <property type="project" value="TreeGrafter"/>
</dbReference>
<feature type="compositionally biased region" description="Polar residues" evidence="1">
    <location>
        <begin position="448"/>
        <end position="462"/>
    </location>
</feature>
<keyword evidence="3" id="KW-1185">Reference proteome</keyword>
<feature type="non-terminal residue" evidence="2">
    <location>
        <position position="1"/>
    </location>
</feature>
<gene>
    <name evidence="2" type="ORF">M501DRAFT_929325</name>
</gene>
<dbReference type="Pfam" id="PF08634">
    <property type="entry name" value="Pet127"/>
    <property type="match status" value="1"/>
</dbReference>
<comment type="caution">
    <text evidence="2">The sequence shown here is derived from an EMBL/GenBank/DDBJ whole genome shotgun (WGS) entry which is preliminary data.</text>
</comment>
<dbReference type="GO" id="GO:0005740">
    <property type="term" value="C:mitochondrial envelope"/>
    <property type="evidence" value="ECO:0007669"/>
    <property type="project" value="TreeGrafter"/>
</dbReference>
<feature type="region of interest" description="Disordered" evidence="1">
    <location>
        <begin position="597"/>
        <end position="622"/>
    </location>
</feature>
<dbReference type="InterPro" id="IPR013943">
    <property type="entry name" value="Pet127"/>
</dbReference>
<organism evidence="2 3">
    <name type="scientific">Patellaria atrata CBS 101060</name>
    <dbReference type="NCBI Taxonomy" id="1346257"/>
    <lineage>
        <taxon>Eukaryota</taxon>
        <taxon>Fungi</taxon>
        <taxon>Dikarya</taxon>
        <taxon>Ascomycota</taxon>
        <taxon>Pezizomycotina</taxon>
        <taxon>Dothideomycetes</taxon>
        <taxon>Dothideomycetes incertae sedis</taxon>
        <taxon>Patellariales</taxon>
        <taxon>Patellariaceae</taxon>
        <taxon>Patellaria</taxon>
    </lineage>
</organism>
<dbReference type="PANTHER" id="PTHR31014">
    <property type="entry name" value="MITOCHONDRIAL TRANSLATION SYSTEM COMPONENT PET127-RELATED"/>
    <property type="match status" value="1"/>
</dbReference>
<proteinExistence type="predicted"/>
<reference evidence="2" key="1">
    <citation type="journal article" date="2020" name="Stud. Mycol.">
        <title>101 Dothideomycetes genomes: a test case for predicting lifestyles and emergence of pathogens.</title>
        <authorList>
            <person name="Haridas S."/>
            <person name="Albert R."/>
            <person name="Binder M."/>
            <person name="Bloem J."/>
            <person name="Labutti K."/>
            <person name="Salamov A."/>
            <person name="Andreopoulos B."/>
            <person name="Baker S."/>
            <person name="Barry K."/>
            <person name="Bills G."/>
            <person name="Bluhm B."/>
            <person name="Cannon C."/>
            <person name="Castanera R."/>
            <person name="Culley D."/>
            <person name="Daum C."/>
            <person name="Ezra D."/>
            <person name="Gonzalez J."/>
            <person name="Henrissat B."/>
            <person name="Kuo A."/>
            <person name="Liang C."/>
            <person name="Lipzen A."/>
            <person name="Lutzoni F."/>
            <person name="Magnuson J."/>
            <person name="Mondo S."/>
            <person name="Nolan M."/>
            <person name="Ohm R."/>
            <person name="Pangilinan J."/>
            <person name="Park H.-J."/>
            <person name="Ramirez L."/>
            <person name="Alfaro M."/>
            <person name="Sun H."/>
            <person name="Tritt A."/>
            <person name="Yoshinaga Y."/>
            <person name="Zwiers L.-H."/>
            <person name="Turgeon B."/>
            <person name="Goodwin S."/>
            <person name="Spatafora J."/>
            <person name="Crous P."/>
            <person name="Grigoriev I."/>
        </authorList>
    </citation>
    <scope>NUCLEOTIDE SEQUENCE</scope>
    <source>
        <strain evidence="2">CBS 101060</strain>
    </source>
</reference>
<evidence type="ECO:0000256" key="1">
    <source>
        <dbReference type="SAM" id="MobiDB-lite"/>
    </source>
</evidence>
<evidence type="ECO:0000313" key="2">
    <source>
        <dbReference type="EMBL" id="KAF2841515.1"/>
    </source>
</evidence>
<name>A0A9P4VTI2_9PEZI</name>
<sequence length="639" mass="72825">EAIPVEQPPVPKLSYGLDRVLFNPGVYNLRDARSRVYNFDPYLEDVMPVHEFNFSSLGLFMPPSKDPSLAQIARDKGKRYIGSTSSMSGVLMHFHFLLSQWRDLNFEMLSKAFGPVQSVQFTSTFKAPAAIILRWRNGTYAIDADKQFDSGNILSMLGKSLEKLLTLPKEDYERYRKSHSDQITQEERAKPESYHYSGMGGVLVRSQLDAYDPRLPGTGMFDLKTRAVVTIRMDSADYEKGLGYQIKGQRGLWESYEREYHDMIRTTMFKYSLQVRMGRMDGIFVAYHNVEQIFGFQYVGLEEMDLALHGQSNTTLGDGEFRLSLDLFNKILDKATKKFPEQSIRLHFETRTSKKVPFMYIFAEPVTEEEAESIQKTQKERVDAYERKILGLHEDGTPVTSSEKLKEEWRAIQAQVDTEMEEEEDQESLSKDQGSEEADPKLQPDLEISNSGSETQNEQHSPFSEAVDPQEAAPSQPSPSQTTSGKPLLALTLTIRNKVDDQYVARPTNLSPDQKWELEYLLTEISNERVAWGKYHQVQDRRRNALDPDRNSSEDEGKLDFFRRQLRDLADQGRVWKRARDEVDERVGEAVVWVPDVQTTKVGEGSAGEGEGGGGGTTGEVEDVESYLRWLYGEGKPRG</sequence>
<evidence type="ECO:0000313" key="3">
    <source>
        <dbReference type="Proteomes" id="UP000799429"/>
    </source>
</evidence>
<dbReference type="EMBL" id="MU006091">
    <property type="protein sequence ID" value="KAF2841515.1"/>
    <property type="molecule type" value="Genomic_DNA"/>
</dbReference>
<dbReference type="Proteomes" id="UP000799429">
    <property type="component" value="Unassembled WGS sequence"/>
</dbReference>
<dbReference type="AlphaFoldDB" id="A0A9P4VTI2"/>
<dbReference type="OrthoDB" id="10249045at2759"/>
<accession>A0A9P4VTI2</accession>
<feature type="compositionally biased region" description="Low complexity" evidence="1">
    <location>
        <begin position="469"/>
        <end position="484"/>
    </location>
</feature>
<dbReference type="PANTHER" id="PTHR31014:SF0">
    <property type="entry name" value="MITOCHONDRIAL TRANSLATION SYSTEM COMPONENT PET127-RELATED"/>
    <property type="match status" value="1"/>
</dbReference>
<protein>
    <submittedName>
        <fullName evidence="2">Pet127-domain-containing protein</fullName>
    </submittedName>
</protein>
<feature type="compositionally biased region" description="Acidic residues" evidence="1">
    <location>
        <begin position="418"/>
        <end position="427"/>
    </location>
</feature>